<name>A0A1M5SE93_9BACT</name>
<dbReference type="SUPFAM" id="SSF53795">
    <property type="entry name" value="PEP carboxykinase-like"/>
    <property type="match status" value="1"/>
</dbReference>
<dbReference type="CDD" id="cd00267">
    <property type="entry name" value="ABC_ATPase"/>
    <property type="match status" value="1"/>
</dbReference>
<organism evidence="1 2">
    <name type="scientific">Thermosipho atlanticus DSM 15807</name>
    <dbReference type="NCBI Taxonomy" id="1123380"/>
    <lineage>
        <taxon>Bacteria</taxon>
        <taxon>Thermotogati</taxon>
        <taxon>Thermotogota</taxon>
        <taxon>Thermotogae</taxon>
        <taxon>Thermotogales</taxon>
        <taxon>Fervidobacteriaceae</taxon>
        <taxon>Thermosipho</taxon>
    </lineage>
</organism>
<proteinExistence type="predicted"/>
<dbReference type="STRING" id="1123380.SAMN02745199_0822"/>
<gene>
    <name evidence="1" type="ORF">SAMN02745199_0822</name>
</gene>
<dbReference type="AlphaFoldDB" id="A0A1M5SE93"/>
<dbReference type="RefSeq" id="WP_073072542.1">
    <property type="nucleotide sequence ID" value="NZ_FQXN01000003.1"/>
</dbReference>
<dbReference type="OrthoDB" id="7052199at2"/>
<reference evidence="2" key="1">
    <citation type="submission" date="2016-11" db="EMBL/GenBank/DDBJ databases">
        <authorList>
            <person name="Varghese N."/>
            <person name="Submissions S."/>
        </authorList>
    </citation>
    <scope>NUCLEOTIDE SEQUENCE [LARGE SCALE GENOMIC DNA]</scope>
    <source>
        <strain evidence="2">DSM 15807</strain>
    </source>
</reference>
<evidence type="ECO:0000313" key="1">
    <source>
        <dbReference type="EMBL" id="SHH36750.1"/>
    </source>
</evidence>
<evidence type="ECO:0008006" key="3">
    <source>
        <dbReference type="Google" id="ProtNLM"/>
    </source>
</evidence>
<protein>
    <recommendedName>
        <fullName evidence="3">Phosphoenolpyruvate carboxykinase (ATP)</fullName>
    </recommendedName>
</protein>
<sequence length="575" mass="66105">MNRTVIIDGSIIYTNFSQIMGHRKFEELMKEFVNLIVEKNSPLLKTLKPFRIGNEIDIKRLIEYLHLLSMRNIKDITNLLDYVNPVELEKFIESFYSFWRNKHRFMIRYEKYVDDYNRRASLEYTMTMVADQFKAVIKNMYRQLITNTTNEFPKVMRQLPSGAQVMFLYDYIKCECFDNQFLGKIPTIWGAIFDPPAIFYTKSNKRKGIIPVESDSIIEKIKLSKNEWFRIPILVGDLLFFNIVHKEYLAHGAGLANLFEIASPKIIRMKKPDGIVIFGVNPKLIPGFKFNTKWKNAVVFKDSINDIYVGIIPDFDENDYFGYMKKTTLTVHNLIKIDRNKLPIHGSMAKITLKSGKSAVAMFVGDSGAGKSETLDALNRLDEVAEVNIIIDDMGSLDILDGKVVAYGTETGAFVRLDDLPPGYAYHTMDRSIFMNPDRINARVIVPFNNYKDIIQPTPIDYFLYANNYTEVKNDSERIVFFKTPQEALEVFSEGKRMAKGTTSEVGITTSYFANPFGAVQMKEKHHKIAKIFIEKMFETGVKVGEIRTMLGIEGYEKDGTLLAAKALLRLIEKN</sequence>
<accession>A0A1M5SE93</accession>
<dbReference type="Proteomes" id="UP000242592">
    <property type="component" value="Unassembled WGS sequence"/>
</dbReference>
<evidence type="ECO:0000313" key="2">
    <source>
        <dbReference type="Proteomes" id="UP000242592"/>
    </source>
</evidence>
<dbReference type="EMBL" id="FQXN01000003">
    <property type="protein sequence ID" value="SHH36750.1"/>
    <property type="molecule type" value="Genomic_DNA"/>
</dbReference>
<keyword evidence="2" id="KW-1185">Reference proteome</keyword>